<organism evidence="7 8">
    <name type="scientific">Escallonia herrerae</name>
    <dbReference type="NCBI Taxonomy" id="1293975"/>
    <lineage>
        <taxon>Eukaryota</taxon>
        <taxon>Viridiplantae</taxon>
        <taxon>Streptophyta</taxon>
        <taxon>Embryophyta</taxon>
        <taxon>Tracheophyta</taxon>
        <taxon>Spermatophyta</taxon>
        <taxon>Magnoliopsida</taxon>
        <taxon>eudicotyledons</taxon>
        <taxon>Gunneridae</taxon>
        <taxon>Pentapetalae</taxon>
        <taxon>asterids</taxon>
        <taxon>campanulids</taxon>
        <taxon>Escalloniales</taxon>
        <taxon>Escalloniaceae</taxon>
        <taxon>Escallonia</taxon>
    </lineage>
</organism>
<keyword evidence="4" id="KW-0804">Transcription</keyword>
<dbReference type="AlphaFoldDB" id="A0AA89APH4"/>
<evidence type="ECO:0000313" key="8">
    <source>
        <dbReference type="Proteomes" id="UP001188597"/>
    </source>
</evidence>
<evidence type="ECO:0000256" key="2">
    <source>
        <dbReference type="ARBA" id="ARBA00023015"/>
    </source>
</evidence>
<name>A0AA89APH4_9ASTE</name>
<dbReference type="GO" id="GO:0046983">
    <property type="term" value="F:protein dimerization activity"/>
    <property type="evidence" value="ECO:0007669"/>
    <property type="project" value="InterPro"/>
</dbReference>
<dbReference type="GO" id="GO:0005634">
    <property type="term" value="C:nucleus"/>
    <property type="evidence" value="ECO:0007669"/>
    <property type="project" value="UniProtKB-SubCell"/>
</dbReference>
<evidence type="ECO:0000313" key="7">
    <source>
        <dbReference type="EMBL" id="KAK3007771.1"/>
    </source>
</evidence>
<evidence type="ECO:0000256" key="5">
    <source>
        <dbReference type="ARBA" id="ARBA00023242"/>
    </source>
</evidence>
<dbReference type="InterPro" id="IPR002100">
    <property type="entry name" value="TF_MADSbox"/>
</dbReference>
<dbReference type="EMBL" id="JAVXUP010001826">
    <property type="protein sequence ID" value="KAK3007771.1"/>
    <property type="molecule type" value="Genomic_DNA"/>
</dbReference>
<evidence type="ECO:0000256" key="4">
    <source>
        <dbReference type="ARBA" id="ARBA00023163"/>
    </source>
</evidence>
<sequence>MYTPSSRINYPTYKSRFSIGTELITIELLNMVLAMMGRTKLSMDLRSNEKYSRSNAAFLVRKNGLKKKCAELSTLCGINASMVVFAPEHEPDFWPANRCKLLDLVKKYRNQPSGDRKKRTVSFCDFLDNRKRKAETMLMKFRKMNEETMSSEMDELYNNMTEEELQEVEGSLQTKIVEMQAKLDVVKANQRLVASSLHLPNQPSSVMHSSMFRTRSMDLEVIQEQPISTLETHYQSNQIQQGLLFDITAMADPMMSMFVKEYENGQLDGTSWTNFLCAPLSGSSEYHEGPLRMGSRTSRLRTTPATQMDECGEINLQGHVSQMDESYT</sequence>
<keyword evidence="5" id="KW-0539">Nucleus</keyword>
<dbReference type="SUPFAM" id="SSF55455">
    <property type="entry name" value="SRF-like"/>
    <property type="match status" value="1"/>
</dbReference>
<evidence type="ECO:0000256" key="1">
    <source>
        <dbReference type="ARBA" id="ARBA00004123"/>
    </source>
</evidence>
<comment type="caution">
    <text evidence="7">The sequence shown here is derived from an EMBL/GenBank/DDBJ whole genome shotgun (WGS) entry which is preliminary data.</text>
</comment>
<gene>
    <name evidence="7" type="ORF">RJ639_015458</name>
</gene>
<keyword evidence="8" id="KW-1185">Reference proteome</keyword>
<dbReference type="Proteomes" id="UP001188597">
    <property type="component" value="Unassembled WGS sequence"/>
</dbReference>
<protein>
    <recommendedName>
        <fullName evidence="6">MADS-box domain-containing protein</fullName>
    </recommendedName>
</protein>
<feature type="domain" description="MADS-box" evidence="6">
    <location>
        <begin position="38"/>
        <end position="86"/>
    </location>
</feature>
<reference evidence="7" key="1">
    <citation type="submission" date="2022-12" db="EMBL/GenBank/DDBJ databases">
        <title>Draft genome assemblies for two species of Escallonia (Escalloniales).</title>
        <authorList>
            <person name="Chanderbali A."/>
            <person name="Dervinis C."/>
            <person name="Anghel I."/>
            <person name="Soltis D."/>
            <person name="Soltis P."/>
            <person name="Zapata F."/>
        </authorList>
    </citation>
    <scope>NUCLEOTIDE SEQUENCE</scope>
    <source>
        <strain evidence="7">UCBG64.0493</strain>
        <tissue evidence="7">Leaf</tissue>
    </source>
</reference>
<evidence type="ECO:0000256" key="3">
    <source>
        <dbReference type="ARBA" id="ARBA00023125"/>
    </source>
</evidence>
<evidence type="ECO:0000259" key="6">
    <source>
        <dbReference type="PROSITE" id="PS50066"/>
    </source>
</evidence>
<comment type="subcellular location">
    <subcellularLocation>
        <location evidence="1">Nucleus</location>
    </subcellularLocation>
</comment>
<dbReference type="GO" id="GO:0003677">
    <property type="term" value="F:DNA binding"/>
    <property type="evidence" value="ECO:0007669"/>
    <property type="project" value="UniProtKB-KW"/>
</dbReference>
<keyword evidence="3" id="KW-0238">DNA-binding</keyword>
<keyword evidence="2" id="KW-0805">Transcription regulation</keyword>
<accession>A0AA89APH4</accession>
<proteinExistence type="predicted"/>
<dbReference type="SMART" id="SM00432">
    <property type="entry name" value="MADS"/>
    <property type="match status" value="1"/>
</dbReference>
<dbReference type="Gene3D" id="3.40.1810.10">
    <property type="entry name" value="Transcription factor, MADS-box"/>
    <property type="match status" value="1"/>
</dbReference>
<dbReference type="PROSITE" id="PS50066">
    <property type="entry name" value="MADS_BOX_2"/>
    <property type="match status" value="1"/>
</dbReference>
<dbReference type="Pfam" id="PF00319">
    <property type="entry name" value="SRF-TF"/>
    <property type="match status" value="1"/>
</dbReference>
<dbReference type="InterPro" id="IPR036879">
    <property type="entry name" value="TF_MADSbox_sf"/>
</dbReference>